<feature type="compositionally biased region" description="Low complexity" evidence="1">
    <location>
        <begin position="1979"/>
        <end position="1990"/>
    </location>
</feature>
<feature type="compositionally biased region" description="Polar residues" evidence="1">
    <location>
        <begin position="2460"/>
        <end position="2469"/>
    </location>
</feature>
<feature type="region of interest" description="Disordered" evidence="1">
    <location>
        <begin position="129"/>
        <end position="152"/>
    </location>
</feature>
<feature type="compositionally biased region" description="Polar residues" evidence="1">
    <location>
        <begin position="483"/>
        <end position="498"/>
    </location>
</feature>
<feature type="compositionally biased region" description="Low complexity" evidence="1">
    <location>
        <begin position="1032"/>
        <end position="1048"/>
    </location>
</feature>
<feature type="compositionally biased region" description="Low complexity" evidence="1">
    <location>
        <begin position="2550"/>
        <end position="2573"/>
    </location>
</feature>
<feature type="compositionally biased region" description="Acidic residues" evidence="1">
    <location>
        <begin position="820"/>
        <end position="830"/>
    </location>
</feature>
<keyword evidence="3" id="KW-1185">Reference proteome</keyword>
<feature type="region of interest" description="Disordered" evidence="1">
    <location>
        <begin position="2737"/>
        <end position="3005"/>
    </location>
</feature>
<feature type="compositionally biased region" description="Low complexity" evidence="1">
    <location>
        <begin position="1562"/>
        <end position="1584"/>
    </location>
</feature>
<feature type="region of interest" description="Disordered" evidence="1">
    <location>
        <begin position="1215"/>
        <end position="1327"/>
    </location>
</feature>
<feature type="compositionally biased region" description="Low complexity" evidence="1">
    <location>
        <begin position="2008"/>
        <end position="2047"/>
    </location>
</feature>
<feature type="region of interest" description="Disordered" evidence="1">
    <location>
        <begin position="2501"/>
        <end position="2687"/>
    </location>
</feature>
<feature type="compositionally biased region" description="Low complexity" evidence="1">
    <location>
        <begin position="1215"/>
        <end position="1230"/>
    </location>
</feature>
<feature type="compositionally biased region" description="Gly residues" evidence="1">
    <location>
        <begin position="2853"/>
        <end position="2872"/>
    </location>
</feature>
<feature type="compositionally biased region" description="Polar residues" evidence="1">
    <location>
        <begin position="2574"/>
        <end position="2594"/>
    </location>
</feature>
<feature type="compositionally biased region" description="Low complexity" evidence="1">
    <location>
        <begin position="1238"/>
        <end position="1250"/>
    </location>
</feature>
<reference evidence="2 3" key="1">
    <citation type="journal article" date="2023" name="Commun. Biol.">
        <title>Reorganization of the ancestral sex-determining regions during the evolution of trioecy in Pleodorina starrii.</title>
        <authorList>
            <person name="Takahashi K."/>
            <person name="Suzuki S."/>
            <person name="Kawai-Toyooka H."/>
            <person name="Yamamoto K."/>
            <person name="Hamaji T."/>
            <person name="Ootsuki R."/>
            <person name="Yamaguchi H."/>
            <person name="Kawachi M."/>
            <person name="Higashiyama T."/>
            <person name="Nozaki H."/>
        </authorList>
    </citation>
    <scope>NUCLEOTIDE SEQUENCE [LARGE SCALE GENOMIC DNA]</scope>
    <source>
        <strain evidence="2 3">NIES-4479</strain>
    </source>
</reference>
<comment type="caution">
    <text evidence="2">The sequence shown here is derived from an EMBL/GenBank/DDBJ whole genome shotgun (WGS) entry which is preliminary data.</text>
</comment>
<feature type="compositionally biased region" description="Low complexity" evidence="1">
    <location>
        <begin position="1288"/>
        <end position="1300"/>
    </location>
</feature>
<feature type="compositionally biased region" description="Low complexity" evidence="1">
    <location>
        <begin position="1614"/>
        <end position="1640"/>
    </location>
</feature>
<feature type="compositionally biased region" description="Low complexity" evidence="1">
    <location>
        <begin position="2882"/>
        <end position="2891"/>
    </location>
</feature>
<protein>
    <submittedName>
        <fullName evidence="2">Uncharacterized protein</fullName>
    </submittedName>
</protein>
<feature type="compositionally biased region" description="Acidic residues" evidence="1">
    <location>
        <begin position="1485"/>
        <end position="1499"/>
    </location>
</feature>
<feature type="compositionally biased region" description="Acidic residues" evidence="1">
    <location>
        <begin position="1528"/>
        <end position="1538"/>
    </location>
</feature>
<organism evidence="2 3">
    <name type="scientific">Pleodorina starrii</name>
    <dbReference type="NCBI Taxonomy" id="330485"/>
    <lineage>
        <taxon>Eukaryota</taxon>
        <taxon>Viridiplantae</taxon>
        <taxon>Chlorophyta</taxon>
        <taxon>core chlorophytes</taxon>
        <taxon>Chlorophyceae</taxon>
        <taxon>CS clade</taxon>
        <taxon>Chlamydomonadales</taxon>
        <taxon>Volvocaceae</taxon>
        <taxon>Pleodorina</taxon>
    </lineage>
</organism>
<feature type="region of interest" description="Disordered" evidence="1">
    <location>
        <begin position="2444"/>
        <end position="2475"/>
    </location>
</feature>
<feature type="compositionally biased region" description="Low complexity" evidence="1">
    <location>
        <begin position="2792"/>
        <end position="2819"/>
    </location>
</feature>
<name>A0A9W6BRH9_9CHLO</name>
<feature type="region of interest" description="Disordered" evidence="1">
    <location>
        <begin position="2417"/>
        <end position="2436"/>
    </location>
</feature>
<dbReference type="EMBL" id="BRXU01000017">
    <property type="protein sequence ID" value="GLC56798.1"/>
    <property type="molecule type" value="Genomic_DNA"/>
</dbReference>
<feature type="region of interest" description="Disordered" evidence="1">
    <location>
        <begin position="1415"/>
        <end position="1444"/>
    </location>
</feature>
<feature type="region of interest" description="Disordered" evidence="1">
    <location>
        <begin position="1965"/>
        <end position="2076"/>
    </location>
</feature>
<evidence type="ECO:0000313" key="3">
    <source>
        <dbReference type="Proteomes" id="UP001165080"/>
    </source>
</evidence>
<feature type="compositionally biased region" description="Pro residues" evidence="1">
    <location>
        <begin position="454"/>
        <end position="463"/>
    </location>
</feature>
<feature type="compositionally biased region" description="Gly residues" evidence="1">
    <location>
        <begin position="1261"/>
        <end position="1281"/>
    </location>
</feature>
<feature type="compositionally biased region" description="Low complexity" evidence="1">
    <location>
        <begin position="426"/>
        <end position="439"/>
    </location>
</feature>
<gene>
    <name evidence="2" type="primary">PLEST009668</name>
    <name evidence="2" type="ORF">PLESTB_001150300</name>
</gene>
<feature type="region of interest" description="Disordered" evidence="1">
    <location>
        <begin position="805"/>
        <end position="862"/>
    </location>
</feature>
<feature type="region of interest" description="Disordered" evidence="1">
    <location>
        <begin position="578"/>
        <end position="604"/>
    </location>
</feature>
<feature type="compositionally biased region" description="Low complexity" evidence="1">
    <location>
        <begin position="1862"/>
        <end position="1876"/>
    </location>
</feature>
<proteinExistence type="predicted"/>
<feature type="compositionally biased region" description="Gly residues" evidence="1">
    <location>
        <begin position="132"/>
        <end position="141"/>
    </location>
</feature>
<feature type="compositionally biased region" description="Polar residues" evidence="1">
    <location>
        <begin position="1055"/>
        <end position="1069"/>
    </location>
</feature>
<feature type="compositionally biased region" description="Gly residues" evidence="1">
    <location>
        <begin position="1091"/>
        <end position="1108"/>
    </location>
</feature>
<feature type="compositionally biased region" description="Polar residues" evidence="1">
    <location>
        <begin position="2504"/>
        <end position="2530"/>
    </location>
</feature>
<evidence type="ECO:0000256" key="1">
    <source>
        <dbReference type="SAM" id="MobiDB-lite"/>
    </source>
</evidence>
<feature type="compositionally biased region" description="Low complexity" evidence="1">
    <location>
        <begin position="1829"/>
        <end position="1847"/>
    </location>
</feature>
<feature type="region of interest" description="Disordered" evidence="1">
    <location>
        <begin position="2214"/>
        <end position="2240"/>
    </location>
</feature>
<feature type="region of interest" description="Disordered" evidence="1">
    <location>
        <begin position="1032"/>
        <end position="1116"/>
    </location>
</feature>
<feature type="region of interest" description="Disordered" evidence="1">
    <location>
        <begin position="47"/>
        <end position="72"/>
    </location>
</feature>
<dbReference type="Proteomes" id="UP001165080">
    <property type="component" value="Unassembled WGS sequence"/>
</dbReference>
<feature type="region of interest" description="Disordered" evidence="1">
    <location>
        <begin position="1482"/>
        <end position="1942"/>
    </location>
</feature>
<feature type="region of interest" description="Disordered" evidence="1">
    <location>
        <begin position="676"/>
        <end position="729"/>
    </location>
</feature>
<feature type="compositionally biased region" description="Acidic residues" evidence="1">
    <location>
        <begin position="1998"/>
        <end position="2007"/>
    </location>
</feature>
<accession>A0A9W6BRH9</accession>
<feature type="region of interest" description="Disordered" evidence="1">
    <location>
        <begin position="2132"/>
        <end position="2177"/>
    </location>
</feature>
<feature type="compositionally biased region" description="Low complexity" evidence="1">
    <location>
        <begin position="2615"/>
        <end position="2630"/>
    </location>
</feature>
<feature type="compositionally biased region" description="Low complexity" evidence="1">
    <location>
        <begin position="2751"/>
        <end position="2760"/>
    </location>
</feature>
<evidence type="ECO:0000313" key="2">
    <source>
        <dbReference type="EMBL" id="GLC56798.1"/>
    </source>
</evidence>
<feature type="compositionally biased region" description="Low complexity" evidence="1">
    <location>
        <begin position="2936"/>
        <end position="2975"/>
    </location>
</feature>
<feature type="compositionally biased region" description="Acidic residues" evidence="1">
    <location>
        <begin position="2774"/>
        <end position="2784"/>
    </location>
</feature>
<feature type="compositionally biased region" description="Low complexity" evidence="1">
    <location>
        <begin position="1678"/>
        <end position="1692"/>
    </location>
</feature>
<feature type="region of interest" description="Disordered" evidence="1">
    <location>
        <begin position="426"/>
        <end position="554"/>
    </location>
</feature>
<sequence length="3005" mass="299139">MTEKALKPSGGYDADSGPQQDNLEHHIVFLLDVDALAGFVKSSRASLSHEECGEQQAPADKPSGREGDGGFAPDRLAEVLTRVSLVYTKLYGYPTAVSYHMMSSKSKFTQEKIDSLKAKIFNNASASDAGVGSQGGAGGSCGNSKGPETRTPSNVHAEMYALLQALGEQAPEGSAAGPSSSTWLENISHHVQHTTGRLVAAMNAAAAHRGQKVKAATFVLVTPAPQSGRPVKPMESLNPELLAALRQVNARFMWLDPSGGEDVAHTAQMEAAVQAAATSVAEEQPGSGSESAPPEVQLAWMLSAHWRQNGAAADCMAPLPGLALPLLPLAWLPAADIFRNKAVLECMLRRIVAAGPPDPYGPLPASYKLSESPSYIAHFSKLRWLYAVWAETARLTATNYLKMIEGDRSLKLPPLRIRAEPHKAAATAKAAQAAAIKGAWGKRSGPQGGQNPHARPPMAPPAPVAGAGHRPGHGTAPGRPGPLTTSAQVNMSLGSSGRQPLKAGLGLKPGGLPMGRLPSGSAGPGAASRPQKGQPKAHKPPVRPPAPDPAAAAAGSNYTLGRAAGKRIAQAIEQGALTGTGPIGMSGKLGTDSQGTGVAAGAGGAALGPSGTTGGGGGSRWVWPPLSAAELAAQAAREGGMVDVDDAMDVGELLRQADERMHEFISGDLKAAIRKDEKQLRRAQRQQQPGEGQSVPHKDAPQQQQRQAADVEMQDADGRSAKRQRVAPLETLQPVLGDARSRLRSKLLVAPAKLSRHEERLPGWQPPVELVLASTREHTREVVNSLLRASERAVSVAMRGVRKQAAERRARSRGAAAGEDAGEQCGEVDPDVAIGKADEAGPSARKGAGAGRSGQQRADDTDVDQDGVYAAAIDQVFALLQEAWAGDVMAVLRERGCVRGRPRLQLCALAYSASRVIHAVEMLGYRRRSPRALVDLLREQLDWAVPLLCHVEGAPSMATFVSERLKPAWADTWVATLLDLLAVSYAGEDREGNNEMEFVARWDSDEDWEAGMEEAGGVEAATDALEELQRVAAATAAQQQQGSQQGASEPRASGRATSVSHGRQGTVRNASASGGGPGAAGRTLRQASGSGRPGGGASGAAGGTGPAAGGATAANPGKAGALQAQVMEVDSLRGVVVAGSQRPVGAGRMAKHVARMDPVRPAHMMPAIIARPIIHVAPDPAPERLAAMREEHRLKQRCGNATANLAGLFDKEAPTPGAAAAADDAPTLLGTGAGQGAGRAAAAAQQLAPPSMRAPQDRRPGGAGAEAGRAGGALGGLGGGLAAQHGRASPGGAPAPSGSSTEVGPTPMDDGGRHRSRLPGLDGGGGAGGGALGLARGLFTENDNGEVPAIKFNPGGEGVFSQVATFQIVNKPRPAAPAAAAAGAPALPQSQSVAAAAPPALFVFGAGVAAAGGANDAAAEPRPEGAPAPAEAQPVGDEAAAAPDGAGRGGVLRLFGGDAAAFDGLDDDAALNAAAIADCGPDADPAAEFDDVDGAEDGEREGPPSGCRLQAEEHSADSLLCPKHCDEGDSDSDPDFGDDPNSPRAGQRQPREPVPDACSPCKAGASTRKAAAASTATAGGPTSRLTAGSGGGISSRIPLCAPGGGIMPPRSRKAPPAAAAAAAAAAATATAGPSAGAAAKRGLRSGPIKPQPPRFPTPAEGGAGQQGPRSKAPPPAPGAAGARQPAQRPQAPNATQLAGAVASGKPAAEEAHDGCAPMSVDASGHDAEAGDTGLAQQRHSLDSDAGAPAGVGCVAIPPPAQPQPQAAEEPTTLPPVAAAAQQPCEPHGDDPNRQEQQQQQPEAVDAMCLDVGTAAAQPLANGALPAMDGPPDSAAATGAPPAAEGSSDLVQGADAMAGEASPVSVAPGQQAQVQPPAESPALPTQDTSCAVAATPIRDGPASEQANGAVTDTLAFPVPNRTVSGLTPHPRSNGARCASVDTASPDAALPTIAEAAEQHAAGDVIPPPAAEAKAARAEAEQPAPEAQQPAVEAERPSADEDQAMEDVSAEAAQQEAPEASAAAEAAEPLTAAAAQPAAEADASAAAPSHTRALTNLGAPSAVPPALHDAPAAAAGPTEDAAEASIGCSGVPGAEGAAVAVASAPGISAPAPAGAARFADVLREGFATLLTATGREEPRPCFPRAQEAMDGGLLPSTATPPPQLPTPQQQQAQDRAEQVCRSTEDDAWAFAAAALAPLDCSLAGFDLLASAAAQPQPAQRPDVTTSAEAAPPGTTAASSDDPQALLLLPRDASSLTFVVDLAPATDRGVRGRAGRRRAQLLEVPVGQLLDAQVSPAPCSALGDAAAAVAAEPESAPVAAASAVDTAAVGSAAPANDTDEAKAEPGLPSPVVVAAAGSAAGPSSVAASAQAQGTALALLSPPGPDDGHGTAAVPAVATTTAAATDELMVDGAGGIGIAAGDDANAPPGPAEAGAEAAAAGVAVAQEMDAGATQEAAGPKQPGASRTPSTSRLTGRKASRSELSLLLQGTPAPAFGISAAEAAKLRRQSNATPTGRLTPQTAGKGAPQTSSKGARQTGGKVAPSASGRGVVAHATTTSRTVRSNTTANTANAARSTRPIASSGRTAAPDQQRQNLRQVQSRKRRAGGEPETQDGGEVSGAAATDAGTAPGSTATKGSADVTGNAGRAPSGTATATHSGCEVRTQPHNKRRRKGDLFPSISELGPEGDETAAADAATVSAAAAAVHSQAAAAALDGGGSGGNTAADTAPDAVEGIGQLRDSMAAVAPPPPADDGPTDVAAEPQAAGGEGQHARCSGGEAGDETAAADEVEGARHAEGAATGAAPDAAGAASAAATARPMGASPAHTQVSPGRQPGRGRDPAAVEQGCGEVGDVDSGGAAAGEGVDGVGMAGSGAADGGGEEDGTGAGAAAQEQDPAAAEEDGDTPSPATQARSRRRSGRFNPQSNNPPAAVEPRETRSHSRAAAAAPSASVAPVSGVSTRGGVKRVAAEAAAGGDATLGTKRSHSSRRAVDDPGAEDEDSGVRRSKRNRR</sequence>
<feature type="compositionally biased region" description="Low complexity" evidence="1">
    <location>
        <begin position="2062"/>
        <end position="2076"/>
    </location>
</feature>